<dbReference type="PANTHER" id="PTHR45339:SF1">
    <property type="entry name" value="HYBRID SIGNAL TRANSDUCTION HISTIDINE KINASE J"/>
    <property type="match status" value="1"/>
</dbReference>
<dbReference type="InterPro" id="IPR001789">
    <property type="entry name" value="Sig_transdc_resp-reg_receiver"/>
</dbReference>
<dbReference type="SMART" id="SM00062">
    <property type="entry name" value="PBPb"/>
    <property type="match status" value="3"/>
</dbReference>
<gene>
    <name evidence="26" type="ORF">EKG38_16480</name>
</gene>
<proteinExistence type="predicted"/>
<feature type="domain" description="PAS" evidence="23">
    <location>
        <begin position="1393"/>
        <end position="1448"/>
    </location>
</feature>
<feature type="chain" id="PRO_5019054555" description="Sensory/regulatory protein RpfC" evidence="20">
    <location>
        <begin position="41"/>
        <end position="2372"/>
    </location>
</feature>
<dbReference type="PROSITE" id="PS50113">
    <property type="entry name" value="PAC"/>
    <property type="match status" value="1"/>
</dbReference>
<evidence type="ECO:0000256" key="19">
    <source>
        <dbReference type="SAM" id="Phobius"/>
    </source>
</evidence>
<feature type="signal peptide" evidence="20">
    <location>
        <begin position="1"/>
        <end position="40"/>
    </location>
</feature>
<dbReference type="CDD" id="cd00130">
    <property type="entry name" value="PAS"/>
    <property type="match status" value="2"/>
</dbReference>
<evidence type="ECO:0000259" key="23">
    <source>
        <dbReference type="PROSITE" id="PS50112"/>
    </source>
</evidence>
<dbReference type="Gene3D" id="3.30.450.20">
    <property type="entry name" value="PAS domain"/>
    <property type="match status" value="2"/>
</dbReference>
<dbReference type="Gene3D" id="1.20.120.160">
    <property type="entry name" value="HPT domain"/>
    <property type="match status" value="1"/>
</dbReference>
<feature type="transmembrane region" description="Helical" evidence="19">
    <location>
        <begin position="981"/>
        <end position="1002"/>
    </location>
</feature>
<dbReference type="InterPro" id="IPR003594">
    <property type="entry name" value="HATPase_dom"/>
</dbReference>
<keyword evidence="6" id="KW-0808">Transferase</keyword>
<keyword evidence="11 19" id="KW-1133">Transmembrane helix</keyword>
<dbReference type="Pfam" id="PF00072">
    <property type="entry name" value="Response_reg"/>
    <property type="match status" value="2"/>
</dbReference>
<name>A0A431WQG0_9GAMM</name>
<keyword evidence="12" id="KW-0902">Two-component regulatory system</keyword>
<dbReference type="GO" id="GO:0005524">
    <property type="term" value="F:ATP binding"/>
    <property type="evidence" value="ECO:0007669"/>
    <property type="project" value="UniProtKB-KW"/>
</dbReference>
<dbReference type="CDD" id="cd16922">
    <property type="entry name" value="HATPase_EvgS-ArcB-TorS-like"/>
    <property type="match status" value="1"/>
</dbReference>
<dbReference type="InterPro" id="IPR005467">
    <property type="entry name" value="His_kinase_dom"/>
</dbReference>
<dbReference type="Gene3D" id="3.40.50.2300">
    <property type="match status" value="2"/>
</dbReference>
<dbReference type="CDD" id="cd00082">
    <property type="entry name" value="HisKA"/>
    <property type="match status" value="1"/>
</dbReference>
<evidence type="ECO:0000256" key="9">
    <source>
        <dbReference type="ARBA" id="ARBA00022777"/>
    </source>
</evidence>
<keyword evidence="27" id="KW-1185">Reference proteome</keyword>
<feature type="domain" description="Histidine kinase" evidence="21">
    <location>
        <begin position="1647"/>
        <end position="1868"/>
    </location>
</feature>
<keyword evidence="18" id="KW-0175">Coiled coil</keyword>
<dbReference type="SMART" id="SM00387">
    <property type="entry name" value="HATPase_c"/>
    <property type="match status" value="1"/>
</dbReference>
<feature type="modified residue" description="Phosphohistidine" evidence="16">
    <location>
        <position position="2232"/>
    </location>
</feature>
<dbReference type="EMBL" id="RXNU01000009">
    <property type="protein sequence ID" value="RTR37880.1"/>
    <property type="molecule type" value="Genomic_DNA"/>
</dbReference>
<evidence type="ECO:0000256" key="8">
    <source>
        <dbReference type="ARBA" id="ARBA00022741"/>
    </source>
</evidence>
<evidence type="ECO:0000256" key="17">
    <source>
        <dbReference type="PROSITE-ProRule" id="PRU00169"/>
    </source>
</evidence>
<dbReference type="CDD" id="cd01007">
    <property type="entry name" value="PBP2_BvgS_HisK_like"/>
    <property type="match status" value="3"/>
</dbReference>
<comment type="catalytic activity">
    <reaction evidence="1">
        <text>ATP + protein L-histidine = ADP + protein N-phospho-L-histidine.</text>
        <dbReference type="EC" id="2.7.13.3"/>
    </reaction>
</comment>
<dbReference type="InterPro" id="IPR001638">
    <property type="entry name" value="Solute-binding_3/MltF_N"/>
</dbReference>
<dbReference type="Proteomes" id="UP000267448">
    <property type="component" value="Unassembled WGS sequence"/>
</dbReference>
<dbReference type="PROSITE" id="PS50894">
    <property type="entry name" value="HPT"/>
    <property type="match status" value="1"/>
</dbReference>
<dbReference type="PROSITE" id="PS50110">
    <property type="entry name" value="RESPONSE_REGULATORY"/>
    <property type="match status" value="2"/>
</dbReference>
<reference evidence="26 27" key="1">
    <citation type="submission" date="2018-12" db="EMBL/GenBank/DDBJ databases">
        <authorList>
            <person name="Yu L."/>
        </authorList>
    </citation>
    <scope>NUCLEOTIDE SEQUENCE [LARGE SCALE GENOMIC DNA]</scope>
    <source>
        <strain evidence="26 27">HAW-EB2</strain>
    </source>
</reference>
<dbReference type="CDD" id="cd17546">
    <property type="entry name" value="REC_hyHK_CKI1_RcsC-like"/>
    <property type="match status" value="2"/>
</dbReference>
<dbReference type="SUPFAM" id="SSF53850">
    <property type="entry name" value="Periplasmic binding protein-like II"/>
    <property type="match status" value="3"/>
</dbReference>
<feature type="domain" description="Response regulatory" evidence="22">
    <location>
        <begin position="2033"/>
        <end position="2149"/>
    </location>
</feature>
<evidence type="ECO:0000256" key="5">
    <source>
        <dbReference type="ARBA" id="ARBA00022553"/>
    </source>
</evidence>
<keyword evidence="7 19" id="KW-0812">Transmembrane</keyword>
<evidence type="ECO:0000256" key="4">
    <source>
        <dbReference type="ARBA" id="ARBA00022475"/>
    </source>
</evidence>
<sequence length="2372" mass="266117">MRMRFCIATTMTKALKIKCFHWQLCLLLLSVLISPVQAQATDNVANPPSITRLSELAHEIQYQDEVLTTSMRRYSYTKEDKWLQRYKAAAEIFDATLAEIKKSDQILDISSAAMINDAAIQLYRIEGEMLDAINQGELLKARKMMETEDYSTNKTILTQGMQSLLTTSMKLLGKLENNQQAQVQQKVLLTDEEQSWLKAHQEIRLGIDPSYPPFEFIGRNGDYVGMAADYLALINERLETNMHIVPGLAWSEVIKRAKRSKIDALPAIGKTKERSTYLNFTQPYMTFPTVFLTRKDQSSVSDFDDLAGARLAMVKNYYYVEEIRNKYPEIIPYFVKSPLEAIKALADGKVDAAITNFAVANHLILKHGLATIRQDSVADISSLGFGYGVRKDWPELVTILDKVFASISKEQHKRIRDRWIVYTSASQSKVREIDLSVKEKAWLKEHPVMRVSSEPDYAPFDYQIDGKPAGYSTDYVKLLAERLGIRLEFVTDTWANLLKKAKNKELDLVHTIFNSPAERQEYLSFTKPYKQVINAIIIRDGITGINKLEDLSSRTVGLVRGDSVAQIIPKLVPDAQYLYFDNYTSLLKAVSTGKAVATILELPVAAHYIRQLSLTNLKVAMEVEALGDRDQQYRLAVRKDWPIFVSILEKAMDSLRLDELMQLESRWMALPSPDDKHSVELTGKEIEWIKVNPKIRIHNEMDWPPFDFNEKGEARGLSIDYMDLLASKVGVEVEYVSGPSWNEFLEMMKSGDLDVMLNIVKTPERQKYLLYTPHYVENPNTILSKKDTPYHTLEELFGKTVAVTKGFFYEEVLAREYPEINVLPVKNTRETINAVSFGKADAALGEMAVLNYLISQHMMTDVSVTGEIKFGDRELSLLNIATRKDLPVLASILNKGMNAIKREELNKIKSKWLGEKRREASDSASREVSDVRIEKTDNSISQLFISIISVFIILLALALLLPRFFSEDILERNFGSKKFRIISLMVMSLIAGMVVILVWQTLQENRKTAVENTRSDLRVTLKGTIGRVDAWVAQSKSFLTLLGRDPELFEITEQLLATARTPDTLKQSETLERARQFFIERESEFGKIGFFIIDANGISIASGRDSNLGTENLIAQQKPELLDRVFNGESVFVPPIRSDVNITDDSASDKKPLTMFFAAPIRDSKGTVLAVLTQRLLPEGELSKMLQSGRIGQSGESYIINHEGAMVTESRFKKQLYDIGLLIEGEKLEVRNPGGNMLEGFRTKLPRSDLPYTRMAGELLQLANGKDTGDQEQHSEIIVGTKGYRDYRGVQVMGAGIWSHYLELGMTTEIDLDESMAGYYSLRQSLLVITGITLLLTITALLVTLMLSERATRAMRRARDELEERVENRTAKLTDSLKEINFQQFALDQHAIVSMTDSDGNITYVNSRFCEASGYTENELMGENLDIVKSDVHRNSLYTAISKTVRGGRVWHGELCNKAKDGTYYWVDASIVPFMGDTGVERYISIQTDITQRKEAQSKLLESQERLSFTQYAVDHAADCAFWVRPEDASFDYANDTACEVLGYTREELNVMSVQDIEPGFPMEQWEDWVESLKSNPYVTLESVQRHKDGHTFPTEGTFFLTEFNGKELIVAFTRDISARKDVEIALLNAKEEAEYATKAKSDFLANMSHEIRTPMNAIIGMSHLALTTDLNRKQQDYVNKIHSAANSLLGIINDILDFSKIEAGKLEMESVPFRLGETLEHLTHVITVKMREKGLELLIDIAPTVPDGLLGDPLRLGQILINLANNAVKFTEQGEILIRVEALASSEELVTLQFSVIDSGIGMTEEQVNKLFQSFSQADTSTTRKYGGTGLGLTISKTLTEMMGGEIKVESSYGKGSAFIFSANFGLADAPILEVPKVDLSGLPVLVVDDSPAAREIMQHLAERLGFRVELASNGAEAWERVQQAEQAGTPFKLVFMDWKMPGMDGVEASRHIKTDTRLNTPPKVVMVTAYDRDELQQQLDDVQVEGVLNKPVSNSTLLDATMVAMGYEELKPLTVSSDLGVEVVAEMRGARILLVEDNEVNQQVAKELLELAQMVVTIAENGKDAIDKVKQAPFDAVLMDIQMPVMDGYTATREMRQDPKLIELPIIAMTANAMTSDREKCLAAGMNDHVSKPIDPKEMYRTLAQWIEPGEREVPVELLQRLAEFNKGGDESPLELPGFDVDKAMARMGGSARAYRRTLTKVLESEADAMERISQSLIESDRESAVRIAHTLKGVAGNIGANTLHAEASKLEAVLLEEQPETECMTVTGRALNEAMETISDALQSDMKGSVQDKSNIVAGIDMLDALRKISERIDDFDSTVEEAVEDLLLGIDEVELHGSLSKLQRYLGDYNFDAASTLVDEIMKSVADR</sequence>
<dbReference type="SUPFAM" id="SSF55874">
    <property type="entry name" value="ATPase domain of HSP90 chaperone/DNA topoisomerase II/histidine kinase"/>
    <property type="match status" value="1"/>
</dbReference>
<dbReference type="Pfam" id="PF00512">
    <property type="entry name" value="HisKA"/>
    <property type="match status" value="1"/>
</dbReference>
<feature type="domain" description="HPt" evidence="25">
    <location>
        <begin position="2193"/>
        <end position="2288"/>
    </location>
</feature>
<keyword evidence="9" id="KW-0418">Kinase</keyword>
<dbReference type="SMART" id="SM00448">
    <property type="entry name" value="REC"/>
    <property type="match status" value="2"/>
</dbReference>
<dbReference type="OrthoDB" id="9810730at2"/>
<dbReference type="Gene3D" id="3.40.190.10">
    <property type="entry name" value="Periplasmic binding protein-like II"/>
    <property type="match status" value="6"/>
</dbReference>
<evidence type="ECO:0000256" key="3">
    <source>
        <dbReference type="ARBA" id="ARBA00012438"/>
    </source>
</evidence>
<feature type="modified residue" description="4-aspartylphosphate" evidence="17">
    <location>
        <position position="1939"/>
    </location>
</feature>
<dbReference type="Gene3D" id="3.30.565.10">
    <property type="entry name" value="Histidine kinase-like ATPase, C-terminal domain"/>
    <property type="match status" value="1"/>
</dbReference>
<dbReference type="InterPro" id="IPR000700">
    <property type="entry name" value="PAS-assoc_C"/>
</dbReference>
<dbReference type="SUPFAM" id="SSF55785">
    <property type="entry name" value="PYP-like sensor domain (PAS domain)"/>
    <property type="match status" value="2"/>
</dbReference>
<evidence type="ECO:0000256" key="6">
    <source>
        <dbReference type="ARBA" id="ARBA00022679"/>
    </source>
</evidence>
<dbReference type="Gene3D" id="1.10.287.130">
    <property type="match status" value="1"/>
</dbReference>
<evidence type="ECO:0000259" key="25">
    <source>
        <dbReference type="PROSITE" id="PS50894"/>
    </source>
</evidence>
<dbReference type="InterPro" id="IPR036890">
    <property type="entry name" value="HATPase_C_sf"/>
</dbReference>
<dbReference type="NCBIfam" id="TIGR00229">
    <property type="entry name" value="sensory_box"/>
    <property type="match status" value="2"/>
</dbReference>
<evidence type="ECO:0000259" key="24">
    <source>
        <dbReference type="PROSITE" id="PS50113"/>
    </source>
</evidence>
<evidence type="ECO:0000256" key="14">
    <source>
        <dbReference type="ARBA" id="ARBA00064003"/>
    </source>
</evidence>
<dbReference type="FunFam" id="3.30.565.10:FF:000010">
    <property type="entry name" value="Sensor histidine kinase RcsC"/>
    <property type="match status" value="1"/>
</dbReference>
<comment type="subunit">
    <text evidence="14">At low DSF concentrations, interacts with RpfF.</text>
</comment>
<evidence type="ECO:0000256" key="1">
    <source>
        <dbReference type="ARBA" id="ARBA00000085"/>
    </source>
</evidence>
<dbReference type="FunFam" id="1.10.287.130:FF:000002">
    <property type="entry name" value="Two-component osmosensing histidine kinase"/>
    <property type="match status" value="1"/>
</dbReference>
<dbReference type="PROSITE" id="PS50109">
    <property type="entry name" value="HIS_KIN"/>
    <property type="match status" value="1"/>
</dbReference>
<dbReference type="Pfam" id="PF01627">
    <property type="entry name" value="Hpt"/>
    <property type="match status" value="1"/>
</dbReference>
<dbReference type="SUPFAM" id="SSF52172">
    <property type="entry name" value="CheY-like"/>
    <property type="match status" value="2"/>
</dbReference>
<keyword evidence="10" id="KW-0067">ATP-binding</keyword>
<evidence type="ECO:0000256" key="18">
    <source>
        <dbReference type="SAM" id="Coils"/>
    </source>
</evidence>
<dbReference type="Pfam" id="PF00497">
    <property type="entry name" value="SBP_bac_3"/>
    <property type="match status" value="3"/>
</dbReference>
<keyword evidence="4" id="KW-1003">Cell membrane</keyword>
<evidence type="ECO:0000256" key="15">
    <source>
        <dbReference type="ARBA" id="ARBA00068150"/>
    </source>
</evidence>
<evidence type="ECO:0000313" key="26">
    <source>
        <dbReference type="EMBL" id="RTR37880.1"/>
    </source>
</evidence>
<dbReference type="InterPro" id="IPR036641">
    <property type="entry name" value="HPT_dom_sf"/>
</dbReference>
<accession>A0A431WQG0</accession>
<evidence type="ECO:0000256" key="2">
    <source>
        <dbReference type="ARBA" id="ARBA00004651"/>
    </source>
</evidence>
<dbReference type="Pfam" id="PF02518">
    <property type="entry name" value="HATPase_c"/>
    <property type="match status" value="1"/>
</dbReference>
<dbReference type="GO" id="GO:0000155">
    <property type="term" value="F:phosphorelay sensor kinase activity"/>
    <property type="evidence" value="ECO:0007669"/>
    <property type="project" value="InterPro"/>
</dbReference>
<keyword evidence="8" id="KW-0547">Nucleotide-binding</keyword>
<evidence type="ECO:0000256" key="7">
    <source>
        <dbReference type="ARBA" id="ARBA00022692"/>
    </source>
</evidence>
<dbReference type="InterPro" id="IPR000014">
    <property type="entry name" value="PAS"/>
</dbReference>
<evidence type="ECO:0000313" key="27">
    <source>
        <dbReference type="Proteomes" id="UP000267448"/>
    </source>
</evidence>
<evidence type="ECO:0000259" key="21">
    <source>
        <dbReference type="PROSITE" id="PS50109"/>
    </source>
</evidence>
<evidence type="ECO:0000256" key="10">
    <source>
        <dbReference type="ARBA" id="ARBA00022840"/>
    </source>
</evidence>
<dbReference type="Pfam" id="PF13426">
    <property type="entry name" value="PAS_9"/>
    <property type="match status" value="2"/>
</dbReference>
<keyword evidence="20" id="KW-0732">Signal</keyword>
<dbReference type="CDD" id="cd18773">
    <property type="entry name" value="PDC1_HK_sensor"/>
    <property type="match status" value="1"/>
</dbReference>
<evidence type="ECO:0000256" key="12">
    <source>
        <dbReference type="ARBA" id="ARBA00023012"/>
    </source>
</evidence>
<evidence type="ECO:0000256" key="20">
    <source>
        <dbReference type="SAM" id="SignalP"/>
    </source>
</evidence>
<dbReference type="InterPro" id="IPR008207">
    <property type="entry name" value="Sig_transdc_His_kin_Hpt_dom"/>
</dbReference>
<dbReference type="InterPro" id="IPR003661">
    <property type="entry name" value="HisK_dim/P_dom"/>
</dbReference>
<evidence type="ECO:0000256" key="13">
    <source>
        <dbReference type="ARBA" id="ARBA00023136"/>
    </source>
</evidence>
<feature type="modified residue" description="4-aspartylphosphate" evidence="17">
    <location>
        <position position="2082"/>
    </location>
</feature>
<dbReference type="InterPro" id="IPR001610">
    <property type="entry name" value="PAC"/>
</dbReference>
<dbReference type="InterPro" id="IPR035965">
    <property type="entry name" value="PAS-like_dom_sf"/>
</dbReference>
<dbReference type="PRINTS" id="PR00344">
    <property type="entry name" value="BCTRLSENSOR"/>
</dbReference>
<feature type="coiled-coil region" evidence="18">
    <location>
        <begin position="1348"/>
        <end position="1379"/>
    </location>
</feature>
<comment type="caution">
    <text evidence="26">The sequence shown here is derived from an EMBL/GenBank/DDBJ whole genome shotgun (WGS) entry which is preliminary data.</text>
</comment>
<protein>
    <recommendedName>
        <fullName evidence="15">Sensory/regulatory protein RpfC</fullName>
        <ecNumber evidence="3">2.7.13.3</ecNumber>
    </recommendedName>
</protein>
<keyword evidence="5 17" id="KW-0597">Phosphoprotein</keyword>
<feature type="transmembrane region" description="Helical" evidence="19">
    <location>
        <begin position="1326"/>
        <end position="1347"/>
    </location>
</feature>
<dbReference type="SUPFAM" id="SSF47384">
    <property type="entry name" value="Homodimeric domain of signal transducing histidine kinase"/>
    <property type="match status" value="1"/>
</dbReference>
<dbReference type="EC" id="2.7.13.3" evidence="3"/>
<feature type="domain" description="Response regulatory" evidence="22">
    <location>
        <begin position="1885"/>
        <end position="2007"/>
    </location>
</feature>
<comment type="subcellular location">
    <subcellularLocation>
        <location evidence="2">Cell membrane</location>
        <topology evidence="2">Multi-pass membrane protein</topology>
    </subcellularLocation>
</comment>
<dbReference type="SMART" id="SM00388">
    <property type="entry name" value="HisKA"/>
    <property type="match status" value="1"/>
</dbReference>
<evidence type="ECO:0000256" key="11">
    <source>
        <dbReference type="ARBA" id="ARBA00022989"/>
    </source>
</evidence>
<feature type="domain" description="PAC" evidence="24">
    <location>
        <begin position="1449"/>
        <end position="1502"/>
    </location>
</feature>
<dbReference type="InterPro" id="IPR011006">
    <property type="entry name" value="CheY-like_superfamily"/>
</dbReference>
<dbReference type="SMART" id="SM00091">
    <property type="entry name" value="PAS"/>
    <property type="match status" value="2"/>
</dbReference>
<dbReference type="RefSeq" id="WP_126521317.1">
    <property type="nucleotide sequence ID" value="NZ_RXNU01000009.1"/>
</dbReference>
<dbReference type="SMART" id="SM00086">
    <property type="entry name" value="PAC"/>
    <property type="match status" value="2"/>
</dbReference>
<dbReference type="SUPFAM" id="SSF47226">
    <property type="entry name" value="Histidine-containing phosphotransfer domain, HPT domain"/>
    <property type="match status" value="1"/>
</dbReference>
<keyword evidence="13 19" id="KW-0472">Membrane</keyword>
<dbReference type="InterPro" id="IPR036097">
    <property type="entry name" value="HisK_dim/P_sf"/>
</dbReference>
<dbReference type="PANTHER" id="PTHR45339">
    <property type="entry name" value="HYBRID SIGNAL TRANSDUCTION HISTIDINE KINASE J"/>
    <property type="match status" value="1"/>
</dbReference>
<evidence type="ECO:0000259" key="22">
    <source>
        <dbReference type="PROSITE" id="PS50110"/>
    </source>
</evidence>
<dbReference type="GO" id="GO:0005886">
    <property type="term" value="C:plasma membrane"/>
    <property type="evidence" value="ECO:0007669"/>
    <property type="project" value="UniProtKB-SubCell"/>
</dbReference>
<dbReference type="PROSITE" id="PS50112">
    <property type="entry name" value="PAS"/>
    <property type="match status" value="1"/>
</dbReference>
<organism evidence="26 27">
    <name type="scientific">Shewanella canadensis</name>
    <dbReference type="NCBI Taxonomy" id="271096"/>
    <lineage>
        <taxon>Bacteria</taxon>
        <taxon>Pseudomonadati</taxon>
        <taxon>Pseudomonadota</taxon>
        <taxon>Gammaproteobacteria</taxon>
        <taxon>Alteromonadales</taxon>
        <taxon>Shewanellaceae</taxon>
        <taxon>Shewanella</taxon>
    </lineage>
</organism>
<evidence type="ECO:0000256" key="16">
    <source>
        <dbReference type="PROSITE-ProRule" id="PRU00110"/>
    </source>
</evidence>
<dbReference type="InterPro" id="IPR004358">
    <property type="entry name" value="Sig_transdc_His_kin-like_C"/>
</dbReference>
<feature type="transmembrane region" description="Helical" evidence="19">
    <location>
        <begin position="943"/>
        <end position="961"/>
    </location>
</feature>